<accession>A0A816CJS8</accession>
<reference evidence="1" key="1">
    <citation type="submission" date="2021-02" db="EMBL/GenBank/DDBJ databases">
        <authorList>
            <person name="Nowell W R."/>
        </authorList>
    </citation>
    <scope>NUCLEOTIDE SEQUENCE</scope>
</reference>
<dbReference type="Proteomes" id="UP000681722">
    <property type="component" value="Unassembled WGS sequence"/>
</dbReference>
<dbReference type="OrthoDB" id="10069266at2759"/>
<feature type="non-terminal residue" evidence="1">
    <location>
        <position position="1"/>
    </location>
</feature>
<dbReference type="EMBL" id="CAJOBC010108472">
    <property type="protein sequence ID" value="CAF4514378.1"/>
    <property type="molecule type" value="Genomic_DNA"/>
</dbReference>
<dbReference type="AlphaFoldDB" id="A0A816CJS8"/>
<proteinExistence type="predicted"/>
<dbReference type="Proteomes" id="UP000663829">
    <property type="component" value="Unassembled WGS sequence"/>
</dbReference>
<comment type="caution">
    <text evidence="1">The sequence shown here is derived from an EMBL/GenBank/DDBJ whole genome shotgun (WGS) entry which is preliminary data.</text>
</comment>
<evidence type="ECO:0000313" key="1">
    <source>
        <dbReference type="EMBL" id="CAF1622837.1"/>
    </source>
</evidence>
<protein>
    <submittedName>
        <fullName evidence="1">Uncharacterized protein</fullName>
    </submittedName>
</protein>
<keyword evidence="3" id="KW-1185">Reference proteome</keyword>
<sequence length="167" mass="19254">AKVVAKSGQITPKHVIKVQKSKPVVSGRTRRVYSSPINVTLTTLYENGKHQVAQKVDKDGCQTAEDIYASYVYEYDITNQIMNSLLEDPNSETIKRINTFATDTFAEECYRRNLIEYVIDDAHLVRIMDVSKLYRNEPTSRFYVSVNCSKNLISLFINRKRKRVEPI</sequence>
<dbReference type="EMBL" id="CAJNOQ010041200">
    <property type="protein sequence ID" value="CAF1622837.1"/>
    <property type="molecule type" value="Genomic_DNA"/>
</dbReference>
<organism evidence="1 3">
    <name type="scientific">Didymodactylos carnosus</name>
    <dbReference type="NCBI Taxonomy" id="1234261"/>
    <lineage>
        <taxon>Eukaryota</taxon>
        <taxon>Metazoa</taxon>
        <taxon>Spiralia</taxon>
        <taxon>Gnathifera</taxon>
        <taxon>Rotifera</taxon>
        <taxon>Eurotatoria</taxon>
        <taxon>Bdelloidea</taxon>
        <taxon>Philodinida</taxon>
        <taxon>Philodinidae</taxon>
        <taxon>Didymodactylos</taxon>
    </lineage>
</organism>
<name>A0A816CJS8_9BILA</name>
<evidence type="ECO:0000313" key="3">
    <source>
        <dbReference type="Proteomes" id="UP000663829"/>
    </source>
</evidence>
<gene>
    <name evidence="1" type="ORF">GPM918_LOCUS43841</name>
    <name evidence="2" type="ORF">SRO942_LOCUS45466</name>
</gene>
<evidence type="ECO:0000313" key="2">
    <source>
        <dbReference type="EMBL" id="CAF4514378.1"/>
    </source>
</evidence>